<dbReference type="Proteomes" id="UP000279541">
    <property type="component" value="Chromosome"/>
</dbReference>
<accession>A0ABN5S6A2</accession>
<reference evidence="1 2" key="1">
    <citation type="submission" date="2018-11" db="EMBL/GenBank/DDBJ databases">
        <title>Proposal to divide the Flavobacteriaceae and reorganize its genera based on Amino Acid Identity values calculated from whole genome sequences.</title>
        <authorList>
            <person name="Nicholson A.C."/>
            <person name="Gulvik C.A."/>
            <person name="Whitney A.M."/>
            <person name="Humrighouse B.W."/>
            <person name="Bell M."/>
            <person name="Holmes B."/>
            <person name="Steigerwalt A.G."/>
            <person name="Villarma A."/>
            <person name="Sheth M."/>
            <person name="Batra D."/>
            <person name="Pryor J."/>
            <person name="Bernardet J.-F."/>
            <person name="Hugo C."/>
            <person name="Kampfer P."/>
            <person name="Newman J."/>
            <person name="McQuiston J.R."/>
        </authorList>
    </citation>
    <scope>NUCLEOTIDE SEQUENCE [LARGE SCALE GENOMIC DNA]</scope>
    <source>
        <strain evidence="1 2">DSM 16927</strain>
    </source>
</reference>
<evidence type="ECO:0000313" key="1">
    <source>
        <dbReference type="EMBL" id="AZA98405.1"/>
    </source>
</evidence>
<name>A0ABN5S6A2_9FLAO</name>
<proteinExistence type="predicted"/>
<gene>
    <name evidence="1" type="ORF">EG359_01750</name>
</gene>
<dbReference type="RefSeq" id="WP_076355608.1">
    <property type="nucleotide sequence ID" value="NZ_CP033926.1"/>
</dbReference>
<protein>
    <submittedName>
        <fullName evidence="1">Uncharacterized protein</fullName>
    </submittedName>
</protein>
<dbReference type="EMBL" id="CP033926">
    <property type="protein sequence ID" value="AZA98405.1"/>
    <property type="molecule type" value="Genomic_DNA"/>
</dbReference>
<organism evidence="1 2">
    <name type="scientific">Chryseobacterium joostei</name>
    <dbReference type="NCBI Taxonomy" id="112234"/>
    <lineage>
        <taxon>Bacteria</taxon>
        <taxon>Pseudomonadati</taxon>
        <taxon>Bacteroidota</taxon>
        <taxon>Flavobacteriia</taxon>
        <taxon>Flavobacteriales</taxon>
        <taxon>Weeksellaceae</taxon>
        <taxon>Chryseobacterium group</taxon>
        <taxon>Chryseobacterium</taxon>
    </lineage>
</organism>
<sequence>MQEELFVFVCPSNIEQKKDTIWLGTLLGGRAETFFRKSGWTDIGSHRKGEIKFEMNHKDWQARINKPN</sequence>
<keyword evidence="2" id="KW-1185">Reference proteome</keyword>
<evidence type="ECO:0000313" key="2">
    <source>
        <dbReference type="Proteomes" id="UP000279541"/>
    </source>
</evidence>